<proteinExistence type="predicted"/>
<keyword evidence="3" id="KW-1185">Reference proteome</keyword>
<dbReference type="Proteomes" id="UP000799753">
    <property type="component" value="Unassembled WGS sequence"/>
</dbReference>
<protein>
    <submittedName>
        <fullName evidence="2">Uncharacterized protein</fullName>
    </submittedName>
</protein>
<name>A0A6A6S7N3_9PLEO</name>
<evidence type="ECO:0000313" key="3">
    <source>
        <dbReference type="Proteomes" id="UP000799753"/>
    </source>
</evidence>
<feature type="compositionally biased region" description="Basic and acidic residues" evidence="1">
    <location>
        <begin position="8"/>
        <end position="17"/>
    </location>
</feature>
<evidence type="ECO:0000256" key="1">
    <source>
        <dbReference type="SAM" id="MobiDB-lite"/>
    </source>
</evidence>
<feature type="region of interest" description="Disordered" evidence="1">
    <location>
        <begin position="1"/>
        <end position="31"/>
    </location>
</feature>
<reference evidence="2" key="1">
    <citation type="journal article" date="2020" name="Stud. Mycol.">
        <title>101 Dothideomycetes genomes: a test case for predicting lifestyles and emergence of pathogens.</title>
        <authorList>
            <person name="Haridas S."/>
            <person name="Albert R."/>
            <person name="Binder M."/>
            <person name="Bloem J."/>
            <person name="Labutti K."/>
            <person name="Salamov A."/>
            <person name="Andreopoulos B."/>
            <person name="Baker S."/>
            <person name="Barry K."/>
            <person name="Bills G."/>
            <person name="Bluhm B."/>
            <person name="Cannon C."/>
            <person name="Castanera R."/>
            <person name="Culley D."/>
            <person name="Daum C."/>
            <person name="Ezra D."/>
            <person name="Gonzalez J."/>
            <person name="Henrissat B."/>
            <person name="Kuo A."/>
            <person name="Liang C."/>
            <person name="Lipzen A."/>
            <person name="Lutzoni F."/>
            <person name="Magnuson J."/>
            <person name="Mondo S."/>
            <person name="Nolan M."/>
            <person name="Ohm R."/>
            <person name="Pangilinan J."/>
            <person name="Park H.-J."/>
            <person name="Ramirez L."/>
            <person name="Alfaro M."/>
            <person name="Sun H."/>
            <person name="Tritt A."/>
            <person name="Yoshinaga Y."/>
            <person name="Zwiers L.-H."/>
            <person name="Turgeon B."/>
            <person name="Goodwin S."/>
            <person name="Spatafora J."/>
            <person name="Crous P."/>
            <person name="Grigoriev I."/>
        </authorList>
    </citation>
    <scope>NUCLEOTIDE SEQUENCE</scope>
    <source>
        <strain evidence="2">CBS 473.64</strain>
    </source>
</reference>
<accession>A0A6A6S7N3</accession>
<dbReference type="AlphaFoldDB" id="A0A6A6S7N3"/>
<gene>
    <name evidence="2" type="ORF">P280DRAFT_478351</name>
</gene>
<organism evidence="2 3">
    <name type="scientific">Massarina eburnea CBS 473.64</name>
    <dbReference type="NCBI Taxonomy" id="1395130"/>
    <lineage>
        <taxon>Eukaryota</taxon>
        <taxon>Fungi</taxon>
        <taxon>Dikarya</taxon>
        <taxon>Ascomycota</taxon>
        <taxon>Pezizomycotina</taxon>
        <taxon>Dothideomycetes</taxon>
        <taxon>Pleosporomycetidae</taxon>
        <taxon>Pleosporales</taxon>
        <taxon>Massarineae</taxon>
        <taxon>Massarinaceae</taxon>
        <taxon>Massarina</taxon>
    </lineage>
</organism>
<evidence type="ECO:0000313" key="2">
    <source>
        <dbReference type="EMBL" id="KAF2643600.1"/>
    </source>
</evidence>
<dbReference type="EMBL" id="MU006780">
    <property type="protein sequence ID" value="KAF2643600.1"/>
    <property type="molecule type" value="Genomic_DNA"/>
</dbReference>
<sequence>MPGTFGVRWDEHVDDSRSPQGMHTRAPSDNAMYPGFPDSWHGSRDTLVPGNPAASMPPCLAVVLCSASPAGTAVLPYLPLHARSMLAASFVEARTGGKALAPTAGRAVRKGRPSWGLRAEARHSLCRNERPSYDGEDEQMGLPWMPCWDEGLIRVHLRFYSPTFPNIIMEVLNNGADIRISTAPERRRALRLGIFHRRPIGGARCPYLWHGLRRKKVWGSARRFAGRLERPPTPTSHPSDRYARIIQAVGSVGRQATGAMGDIGKERVLTAVEDGGETLASRPTLASRMHIVQLPRLE</sequence>